<evidence type="ECO:0000256" key="3">
    <source>
        <dbReference type="ARBA" id="ARBA00007866"/>
    </source>
</evidence>
<keyword evidence="22" id="KW-1185">Reference proteome</keyword>
<dbReference type="CDD" id="cd04213">
    <property type="entry name" value="CuRO_CcO_Caa3_II"/>
    <property type="match status" value="1"/>
</dbReference>
<dbReference type="PROSITE" id="PS00078">
    <property type="entry name" value="COX2"/>
    <property type="match status" value="1"/>
</dbReference>
<feature type="transmembrane region" description="Helical" evidence="18">
    <location>
        <begin position="75"/>
        <end position="96"/>
    </location>
</feature>
<dbReference type="SUPFAM" id="SSF46626">
    <property type="entry name" value="Cytochrome c"/>
    <property type="match status" value="1"/>
</dbReference>
<evidence type="ECO:0000256" key="14">
    <source>
        <dbReference type="ARBA" id="ARBA00024688"/>
    </source>
</evidence>
<dbReference type="GO" id="GO:0005507">
    <property type="term" value="F:copper ion binding"/>
    <property type="evidence" value="ECO:0007669"/>
    <property type="project" value="InterPro"/>
</dbReference>
<comment type="caution">
    <text evidence="21">The sequence shown here is derived from an EMBL/GenBank/DDBJ whole genome shotgun (WGS) entry which is preliminary data.</text>
</comment>
<evidence type="ECO:0000256" key="5">
    <source>
        <dbReference type="ARBA" id="ARBA00022617"/>
    </source>
</evidence>
<organism evidence="21 22">
    <name type="scientific">Ramlibacter aurantiacus</name>
    <dbReference type="NCBI Taxonomy" id="2801330"/>
    <lineage>
        <taxon>Bacteria</taxon>
        <taxon>Pseudomonadati</taxon>
        <taxon>Pseudomonadota</taxon>
        <taxon>Betaproteobacteria</taxon>
        <taxon>Burkholderiales</taxon>
        <taxon>Comamonadaceae</taxon>
        <taxon>Ramlibacter</taxon>
    </lineage>
</organism>
<keyword evidence="6" id="KW-0679">Respiratory chain</keyword>
<dbReference type="PANTHER" id="PTHR22888:SF9">
    <property type="entry name" value="CYTOCHROME C OXIDASE SUBUNIT 2"/>
    <property type="match status" value="1"/>
</dbReference>
<evidence type="ECO:0000313" key="22">
    <source>
        <dbReference type="Proteomes" id="UP000613011"/>
    </source>
</evidence>
<keyword evidence="7 18" id="KW-0812">Transmembrane</keyword>
<name>A0A937D6B2_9BURK</name>
<dbReference type="GO" id="GO:0020037">
    <property type="term" value="F:heme binding"/>
    <property type="evidence" value="ECO:0007669"/>
    <property type="project" value="InterPro"/>
</dbReference>
<gene>
    <name evidence="21" type="primary">coxB</name>
    <name evidence="21" type="ORF">JI739_10495</name>
</gene>
<dbReference type="NCBIfam" id="TIGR02866">
    <property type="entry name" value="CoxB"/>
    <property type="match status" value="1"/>
</dbReference>
<accession>A0A937D6B2</accession>
<dbReference type="PROSITE" id="PS51007">
    <property type="entry name" value="CYTC"/>
    <property type="match status" value="1"/>
</dbReference>
<evidence type="ECO:0000259" key="19">
    <source>
        <dbReference type="PROSITE" id="PS50857"/>
    </source>
</evidence>
<keyword evidence="9" id="KW-0249">Electron transport</keyword>
<reference evidence="21" key="1">
    <citation type="submission" date="2021-01" db="EMBL/GenBank/DDBJ databases">
        <title>Ramlibacter sp. strain AW1 16S ribosomal RNA gene Genome sequencing and assembly.</title>
        <authorList>
            <person name="Kang M."/>
        </authorList>
    </citation>
    <scope>NUCLEOTIDE SEQUENCE</scope>
    <source>
        <strain evidence="21">AW1</strain>
    </source>
</reference>
<dbReference type="GO" id="GO:0004129">
    <property type="term" value="F:cytochrome-c oxidase activity"/>
    <property type="evidence" value="ECO:0007669"/>
    <property type="project" value="UniProtKB-EC"/>
</dbReference>
<evidence type="ECO:0000256" key="8">
    <source>
        <dbReference type="ARBA" id="ARBA00022723"/>
    </source>
</evidence>
<dbReference type="Proteomes" id="UP000613011">
    <property type="component" value="Unassembled WGS sequence"/>
</dbReference>
<evidence type="ECO:0000256" key="9">
    <source>
        <dbReference type="ARBA" id="ARBA00022982"/>
    </source>
</evidence>
<evidence type="ECO:0000256" key="10">
    <source>
        <dbReference type="ARBA" id="ARBA00022989"/>
    </source>
</evidence>
<dbReference type="EMBL" id="JAEQNA010000003">
    <property type="protein sequence ID" value="MBL0420773.1"/>
    <property type="molecule type" value="Genomic_DNA"/>
</dbReference>
<dbReference type="RefSeq" id="WP_201683850.1">
    <property type="nucleotide sequence ID" value="NZ_JAEQNA010000003.1"/>
</dbReference>
<evidence type="ECO:0000256" key="13">
    <source>
        <dbReference type="ARBA" id="ARBA00023136"/>
    </source>
</evidence>
<sequence>MTAAPPSPLPNAAPPVRAGVQSALQAHGESAAPLLEITWVLIVGGAVIFAGVVAVAAIAVFGPTRMRGALAQRRWIVGGGIVFPIVVLTALLVYTLQASAPLARPTASGALRVEVTGELWWWRVRYIDDSGAVLLETANEIHIPAGRPVELTLKSDNVIHSFWVPNLAGKLDMVPGHLNRLRLTADAPGVFRGQCAEYCGAQHARMAFYVVAQPAAEFARWLADQRRPAPNPTSPELALGQRLFLANRCGLCHTVRGTAAEGRLGPDLTHVGARAWLAAATVPNNEGTLAGWISDPQQIKPGARMPAYRVFSPDELRALAAWLASLRP</sequence>
<dbReference type="Gene3D" id="2.60.40.420">
    <property type="entry name" value="Cupredoxins - blue copper proteins"/>
    <property type="match status" value="1"/>
</dbReference>
<keyword evidence="4" id="KW-0813">Transport</keyword>
<keyword evidence="12" id="KW-0186">Copper</keyword>
<evidence type="ECO:0000256" key="6">
    <source>
        <dbReference type="ARBA" id="ARBA00022660"/>
    </source>
</evidence>
<feature type="transmembrane region" description="Helical" evidence="18">
    <location>
        <begin position="37"/>
        <end position="63"/>
    </location>
</feature>
<evidence type="ECO:0000256" key="18">
    <source>
        <dbReference type="SAM" id="Phobius"/>
    </source>
</evidence>
<evidence type="ECO:0000256" key="17">
    <source>
        <dbReference type="PROSITE-ProRule" id="PRU00433"/>
    </source>
</evidence>
<dbReference type="GO" id="GO:0016020">
    <property type="term" value="C:membrane"/>
    <property type="evidence" value="ECO:0007669"/>
    <property type="project" value="UniProtKB-SubCell"/>
</dbReference>
<evidence type="ECO:0000256" key="4">
    <source>
        <dbReference type="ARBA" id="ARBA00022448"/>
    </source>
</evidence>
<comment type="similarity">
    <text evidence="3">Belongs to the cytochrome c oxidase subunit 2 family.</text>
</comment>
<evidence type="ECO:0000256" key="16">
    <source>
        <dbReference type="ARBA" id="ARBA00047816"/>
    </source>
</evidence>
<comment type="catalytic activity">
    <reaction evidence="16">
        <text>4 Fe(II)-[cytochrome c] + O2 + 8 H(+)(in) = 4 Fe(III)-[cytochrome c] + 2 H2O + 4 H(+)(out)</text>
        <dbReference type="Rhea" id="RHEA:11436"/>
        <dbReference type="Rhea" id="RHEA-COMP:10350"/>
        <dbReference type="Rhea" id="RHEA-COMP:14399"/>
        <dbReference type="ChEBI" id="CHEBI:15377"/>
        <dbReference type="ChEBI" id="CHEBI:15378"/>
        <dbReference type="ChEBI" id="CHEBI:15379"/>
        <dbReference type="ChEBI" id="CHEBI:29033"/>
        <dbReference type="ChEBI" id="CHEBI:29034"/>
        <dbReference type="EC" id="7.1.1.9"/>
    </reaction>
</comment>
<proteinExistence type="inferred from homology"/>
<dbReference type="InterPro" id="IPR009056">
    <property type="entry name" value="Cyt_c-like_dom"/>
</dbReference>
<dbReference type="InterPro" id="IPR045187">
    <property type="entry name" value="CcO_II"/>
</dbReference>
<dbReference type="InterPro" id="IPR036909">
    <property type="entry name" value="Cyt_c-like_dom_sf"/>
</dbReference>
<keyword evidence="13 18" id="KW-0472">Membrane</keyword>
<feature type="domain" description="Cytochrome oxidase subunit II copper A binding" evidence="19">
    <location>
        <begin position="108"/>
        <end position="224"/>
    </location>
</feature>
<evidence type="ECO:0000256" key="1">
    <source>
        <dbReference type="ARBA" id="ARBA00004141"/>
    </source>
</evidence>
<dbReference type="GO" id="GO:0016491">
    <property type="term" value="F:oxidoreductase activity"/>
    <property type="evidence" value="ECO:0007669"/>
    <property type="project" value="InterPro"/>
</dbReference>
<evidence type="ECO:0000256" key="7">
    <source>
        <dbReference type="ARBA" id="ARBA00022692"/>
    </source>
</evidence>
<dbReference type="GO" id="GO:0042773">
    <property type="term" value="P:ATP synthesis coupled electron transport"/>
    <property type="evidence" value="ECO:0007669"/>
    <property type="project" value="TreeGrafter"/>
</dbReference>
<evidence type="ECO:0000313" key="21">
    <source>
        <dbReference type="EMBL" id="MBL0420773.1"/>
    </source>
</evidence>
<dbReference type="Pfam" id="PF00116">
    <property type="entry name" value="COX2"/>
    <property type="match status" value="1"/>
</dbReference>
<dbReference type="InterPro" id="IPR002429">
    <property type="entry name" value="CcO_II-like_C"/>
</dbReference>
<keyword evidence="10 18" id="KW-1133">Transmembrane helix</keyword>
<dbReference type="Pfam" id="PF00034">
    <property type="entry name" value="Cytochrom_C"/>
    <property type="match status" value="1"/>
</dbReference>
<dbReference type="PRINTS" id="PR01166">
    <property type="entry name" value="CYCOXIDASEII"/>
</dbReference>
<comment type="subcellular location">
    <subcellularLocation>
        <location evidence="1">Membrane</location>
        <topology evidence="1">Multi-pass membrane protein</topology>
    </subcellularLocation>
    <subcellularLocation>
        <location evidence="2">Periplasm</location>
    </subcellularLocation>
</comment>
<dbReference type="AlphaFoldDB" id="A0A937D6B2"/>
<dbReference type="PROSITE" id="PS50857">
    <property type="entry name" value="COX2_CUA"/>
    <property type="match status" value="1"/>
</dbReference>
<keyword evidence="11 17" id="KW-0408">Iron</keyword>
<evidence type="ECO:0000256" key="15">
    <source>
        <dbReference type="ARBA" id="ARBA00031399"/>
    </source>
</evidence>
<dbReference type="InterPro" id="IPR034236">
    <property type="entry name" value="CuRO_CcO_Caa3_II"/>
</dbReference>
<dbReference type="SUPFAM" id="SSF49503">
    <property type="entry name" value="Cupredoxins"/>
    <property type="match status" value="1"/>
</dbReference>
<comment type="function">
    <text evidence="14">Subunits I and II form the functional core of the enzyme complex. Electrons originating in cytochrome c are transferred via heme a and Cu(A) to the binuclear center formed by heme a3 and Cu(B).</text>
</comment>
<dbReference type="InterPro" id="IPR008972">
    <property type="entry name" value="Cupredoxin"/>
</dbReference>
<keyword evidence="5 17" id="KW-0349">Heme</keyword>
<dbReference type="InterPro" id="IPR001505">
    <property type="entry name" value="Copper_CuA"/>
</dbReference>
<evidence type="ECO:0000259" key="20">
    <source>
        <dbReference type="PROSITE" id="PS51007"/>
    </source>
</evidence>
<evidence type="ECO:0000256" key="12">
    <source>
        <dbReference type="ARBA" id="ARBA00023008"/>
    </source>
</evidence>
<dbReference type="InterPro" id="IPR014222">
    <property type="entry name" value="Cyt_c_oxidase_su2"/>
</dbReference>
<dbReference type="GO" id="GO:0042597">
    <property type="term" value="C:periplasmic space"/>
    <property type="evidence" value="ECO:0007669"/>
    <property type="project" value="UniProtKB-SubCell"/>
</dbReference>
<evidence type="ECO:0000256" key="11">
    <source>
        <dbReference type="ARBA" id="ARBA00023004"/>
    </source>
</evidence>
<dbReference type="PANTHER" id="PTHR22888">
    <property type="entry name" value="CYTOCHROME C OXIDASE, SUBUNIT II"/>
    <property type="match status" value="1"/>
</dbReference>
<keyword evidence="8 17" id="KW-0479">Metal-binding</keyword>
<feature type="domain" description="Cytochrome c" evidence="20">
    <location>
        <begin position="235"/>
        <end position="327"/>
    </location>
</feature>
<evidence type="ECO:0000256" key="2">
    <source>
        <dbReference type="ARBA" id="ARBA00004418"/>
    </source>
</evidence>
<protein>
    <recommendedName>
        <fullName evidence="15">Cytochrome aa3 subunit 2</fullName>
    </recommendedName>
</protein>